<comment type="function">
    <text evidence="14">Required for disulfide bond formation in some periplasmic proteins. Acts by oxidizing the DsbA protein.</text>
</comment>
<feature type="topological domain" description="Periplasmic" evidence="14">
    <location>
        <begin position="25"/>
        <end position="42"/>
    </location>
</feature>
<evidence type="ECO:0000256" key="2">
    <source>
        <dbReference type="ARBA" id="ARBA00008823"/>
    </source>
</evidence>
<feature type="topological domain" description="Cytoplasmic" evidence="14">
    <location>
        <begin position="162"/>
        <end position="172"/>
    </location>
</feature>
<evidence type="ECO:0000256" key="9">
    <source>
        <dbReference type="ARBA" id="ARBA00023002"/>
    </source>
</evidence>
<keyword evidence="3 14" id="KW-0813">Transport</keyword>
<evidence type="ECO:0000256" key="13">
    <source>
        <dbReference type="ARBA" id="ARBA00023284"/>
    </source>
</evidence>
<accession>A0ABV2BVA0</accession>
<comment type="caution">
    <text evidence="16">The sequence shown here is derived from an EMBL/GenBank/DDBJ whole genome shotgun (WGS) entry which is preliminary data.</text>
</comment>
<dbReference type="PANTHER" id="PTHR36570">
    <property type="entry name" value="DISULFIDE BOND FORMATION PROTEIN B"/>
    <property type="match status" value="1"/>
</dbReference>
<dbReference type="RefSeq" id="WP_353896442.1">
    <property type="nucleotide sequence ID" value="NZ_JBEVCJ010000014.1"/>
</dbReference>
<dbReference type="PANTHER" id="PTHR36570:SF3">
    <property type="entry name" value="DISULFIDE BOND FORMATION PROTEIN B"/>
    <property type="match status" value="1"/>
</dbReference>
<reference evidence="16 17" key="1">
    <citation type="submission" date="2024-06" db="EMBL/GenBank/DDBJ databases">
        <authorList>
            <person name="Li F."/>
        </authorList>
    </citation>
    <scope>NUCLEOTIDE SEQUENCE [LARGE SCALE GENOMIC DNA]</scope>
    <source>
        <strain evidence="16 17">GXAS 311</strain>
    </source>
</reference>
<comment type="caution">
    <text evidence="14">Lacks conserved residue(s) required for the propagation of feature annotation.</text>
</comment>
<comment type="subcellular location">
    <subcellularLocation>
        <location evidence="1">Cell inner membrane</location>
        <topology evidence="1">Multi-pass membrane protein</topology>
    </subcellularLocation>
    <subcellularLocation>
        <location evidence="14">Cell membrane</location>
        <topology evidence="14">Multi-pass membrane protein</topology>
    </subcellularLocation>
</comment>
<evidence type="ECO:0000256" key="1">
    <source>
        <dbReference type="ARBA" id="ARBA00004429"/>
    </source>
</evidence>
<feature type="disulfide bond" description="Redox-active" evidence="14">
    <location>
        <begin position="34"/>
        <end position="37"/>
    </location>
</feature>
<dbReference type="Proteomes" id="UP001548189">
    <property type="component" value="Unassembled WGS sequence"/>
</dbReference>
<feature type="transmembrane region" description="Helical" evidence="15">
    <location>
        <begin position="65"/>
        <end position="85"/>
    </location>
</feature>
<sequence>MLDSRGFNLFMAFVCYQLLVTAYYFQFVENMEPCPLCIFQRIGVLAVGIWFLVRGIHNPRLGSRWIIVYSVLGLISAILGGAVSARHVYLQNLPESEVPACGPALDYLMEVLPVNEVISTVLAGDGECAKVSWSFLGISMPAWVLIFFVFVAVLMIRNIYRHLKPNKHIFSR</sequence>
<keyword evidence="11 14" id="KW-1015">Disulfide bond</keyword>
<keyword evidence="9 14" id="KW-0560">Oxidoreductase</keyword>
<keyword evidence="10 14" id="KW-0472">Membrane</keyword>
<evidence type="ECO:0000256" key="15">
    <source>
        <dbReference type="SAM" id="Phobius"/>
    </source>
</evidence>
<evidence type="ECO:0000256" key="8">
    <source>
        <dbReference type="ARBA" id="ARBA00022989"/>
    </source>
</evidence>
<feature type="transmembrane region" description="Helical" evidence="15">
    <location>
        <begin position="140"/>
        <end position="160"/>
    </location>
</feature>
<name>A0ABV2BVA0_9GAMM</name>
<protein>
    <recommendedName>
        <fullName evidence="14">Disulfide bond formation protein B</fullName>
    </recommendedName>
    <alternativeName>
        <fullName evidence="14">Disulfide oxidoreductase</fullName>
    </alternativeName>
</protein>
<gene>
    <name evidence="14" type="primary">dsbB</name>
    <name evidence="16" type="ORF">ABVT43_12020</name>
</gene>
<evidence type="ECO:0000256" key="7">
    <source>
        <dbReference type="ARBA" id="ARBA00022982"/>
    </source>
</evidence>
<keyword evidence="4 14" id="KW-1003">Cell membrane</keyword>
<keyword evidence="12 14" id="KW-0143">Chaperone</keyword>
<dbReference type="Gene3D" id="1.20.1550.10">
    <property type="entry name" value="DsbB-like"/>
    <property type="match status" value="1"/>
</dbReference>
<feature type="transmembrane region" description="Helical" evidence="15">
    <location>
        <begin position="38"/>
        <end position="53"/>
    </location>
</feature>
<evidence type="ECO:0000256" key="10">
    <source>
        <dbReference type="ARBA" id="ARBA00023136"/>
    </source>
</evidence>
<organism evidence="16 17">
    <name type="scientific">Aliikangiella maris</name>
    <dbReference type="NCBI Taxonomy" id="3162458"/>
    <lineage>
        <taxon>Bacteria</taxon>
        <taxon>Pseudomonadati</taxon>
        <taxon>Pseudomonadota</taxon>
        <taxon>Gammaproteobacteria</taxon>
        <taxon>Oceanospirillales</taxon>
        <taxon>Pleioneaceae</taxon>
        <taxon>Aliikangiella</taxon>
    </lineage>
</organism>
<evidence type="ECO:0000256" key="14">
    <source>
        <dbReference type="HAMAP-Rule" id="MF_00286"/>
    </source>
</evidence>
<keyword evidence="6 14" id="KW-0812">Transmembrane</keyword>
<evidence type="ECO:0000256" key="3">
    <source>
        <dbReference type="ARBA" id="ARBA00022448"/>
    </source>
</evidence>
<evidence type="ECO:0000256" key="6">
    <source>
        <dbReference type="ARBA" id="ARBA00022692"/>
    </source>
</evidence>
<evidence type="ECO:0000256" key="12">
    <source>
        <dbReference type="ARBA" id="ARBA00023186"/>
    </source>
</evidence>
<dbReference type="InterPro" id="IPR050183">
    <property type="entry name" value="DsbB"/>
</dbReference>
<keyword evidence="13 14" id="KW-0676">Redox-active center</keyword>
<dbReference type="HAMAP" id="MF_00286">
    <property type="entry name" value="DsbB"/>
    <property type="match status" value="1"/>
</dbReference>
<feature type="transmembrane region" description="Helical" evidence="15">
    <location>
        <begin position="7"/>
        <end position="26"/>
    </location>
</feature>
<evidence type="ECO:0000313" key="17">
    <source>
        <dbReference type="Proteomes" id="UP001548189"/>
    </source>
</evidence>
<comment type="similarity">
    <text evidence="2 14">Belongs to the DsbB family.</text>
</comment>
<dbReference type="InterPro" id="IPR023380">
    <property type="entry name" value="DsbB-like_sf"/>
</dbReference>
<dbReference type="InterPro" id="IPR003752">
    <property type="entry name" value="DiS_bond_form_DsbB/BdbC"/>
</dbReference>
<keyword evidence="17" id="KW-1185">Reference proteome</keyword>
<feature type="topological domain" description="Cytoplasmic" evidence="14">
    <location>
        <begin position="1"/>
        <end position="7"/>
    </location>
</feature>
<dbReference type="EMBL" id="JBEVCJ010000014">
    <property type="protein sequence ID" value="MET1255856.1"/>
    <property type="molecule type" value="Genomic_DNA"/>
</dbReference>
<proteinExistence type="inferred from homology"/>
<dbReference type="InterPro" id="IPR022920">
    <property type="entry name" value="Disulphide_bond_form_DsbB"/>
</dbReference>
<keyword evidence="7 14" id="KW-0249">Electron transport</keyword>
<keyword evidence="5" id="KW-0997">Cell inner membrane</keyword>
<evidence type="ECO:0000256" key="4">
    <source>
        <dbReference type="ARBA" id="ARBA00022475"/>
    </source>
</evidence>
<dbReference type="SUPFAM" id="SSF158442">
    <property type="entry name" value="DsbB-like"/>
    <property type="match status" value="1"/>
</dbReference>
<dbReference type="Pfam" id="PF02600">
    <property type="entry name" value="DsbB"/>
    <property type="match status" value="1"/>
</dbReference>
<evidence type="ECO:0000313" key="16">
    <source>
        <dbReference type="EMBL" id="MET1255856.1"/>
    </source>
</evidence>
<keyword evidence="8 14" id="KW-1133">Transmembrane helix</keyword>
<evidence type="ECO:0000256" key="11">
    <source>
        <dbReference type="ARBA" id="ARBA00023157"/>
    </source>
</evidence>
<evidence type="ECO:0000256" key="5">
    <source>
        <dbReference type="ARBA" id="ARBA00022519"/>
    </source>
</evidence>